<dbReference type="GO" id="GO:0003700">
    <property type="term" value="F:DNA-binding transcription factor activity"/>
    <property type="evidence" value="ECO:0007669"/>
    <property type="project" value="InterPro"/>
</dbReference>
<evidence type="ECO:0000256" key="4">
    <source>
        <dbReference type="ARBA" id="ARBA00023125"/>
    </source>
</evidence>
<keyword evidence="6" id="KW-0539">Nucleus</keyword>
<keyword evidence="8" id="KW-0175">Coiled coil</keyword>
<evidence type="ECO:0000313" key="11">
    <source>
        <dbReference type="EMBL" id="KAJ8497524.1"/>
    </source>
</evidence>
<dbReference type="Proteomes" id="UP001222027">
    <property type="component" value="Unassembled WGS sequence"/>
</dbReference>
<feature type="compositionally biased region" description="Basic and acidic residues" evidence="9">
    <location>
        <begin position="244"/>
        <end position="253"/>
    </location>
</feature>
<dbReference type="FunFam" id="1.20.5.170:FF:000009">
    <property type="entry name" value="probable transcription factor PosF21"/>
    <property type="match status" value="1"/>
</dbReference>
<evidence type="ECO:0000256" key="9">
    <source>
        <dbReference type="SAM" id="MobiDB-lite"/>
    </source>
</evidence>
<dbReference type="PROSITE" id="PS51257">
    <property type="entry name" value="PROKAR_LIPOPROTEIN"/>
    <property type="match status" value="1"/>
</dbReference>
<feature type="region of interest" description="Disordered" evidence="9">
    <location>
        <begin position="1"/>
        <end position="24"/>
    </location>
</feature>
<feature type="region of interest" description="Disordered" evidence="9">
    <location>
        <begin position="468"/>
        <end position="505"/>
    </location>
</feature>
<comment type="similarity">
    <text evidence="2">Belongs to the bZIP family.</text>
</comment>
<reference evidence="11 12" key="1">
    <citation type="submission" date="2022-12" db="EMBL/GenBank/DDBJ databases">
        <title>Chromosome-scale assembly of the Ensete ventricosum genome.</title>
        <authorList>
            <person name="Dussert Y."/>
            <person name="Stocks J."/>
            <person name="Wendawek A."/>
            <person name="Woldeyes F."/>
            <person name="Nichols R.A."/>
            <person name="Borrell J.S."/>
        </authorList>
    </citation>
    <scope>NUCLEOTIDE SEQUENCE [LARGE SCALE GENOMIC DNA]</scope>
    <source>
        <strain evidence="12">cv. Maze</strain>
        <tissue evidence="11">Seeds</tissue>
    </source>
</reference>
<sequence>MEDSRSGMMQRLHSSPNSSAAAAAASTFTTSSCSSFTSRLPSPLDLPNFAPPFRHFPPSFSPDASTAAKRPGIPPIPPSPSSSPAAAVGPPFHSRSLSQPLAFDSLPHLTPPPPPLLLDPMMVDDRPPVARTPGPRDGLPPRRAHRRSNSDIPFGLPLPSPPAAQPPLHQRPAPSPKQPEASCVEDDLIITYMDSFDTLNSGTEEKQEDVVESSRLSGTRTSGADSSENEAESSVNESGGDGSCGRERKEGNKRSAVGDLTAMNPRHRRSLSMDSSFTGKLHFGDESPKFPASPGNQTGQLSRSGSMDETMNTFSLEFGNGEFSNSEMKKIMADEKLAEMALADPKKVKRILANRLSAARSKERKMRYISELEHKVQILQTEATTLSAQLTMLQRDSAGLTSQNNELKFRLQAMEQQAQLKDALNEALSAEVQRLKLATGEISEAQLSKSINQQMQLNPRMSQLHQLQLHQRQQKQQTAETSLHQLPAPQQQENNISAKLESSKC</sequence>
<feature type="compositionally biased region" description="Low complexity" evidence="9">
    <location>
        <begin position="51"/>
        <end position="62"/>
    </location>
</feature>
<evidence type="ECO:0000313" key="12">
    <source>
        <dbReference type="Proteomes" id="UP001222027"/>
    </source>
</evidence>
<feature type="compositionally biased region" description="Polar residues" evidence="9">
    <location>
        <begin position="294"/>
        <end position="307"/>
    </location>
</feature>
<evidence type="ECO:0000259" key="10">
    <source>
        <dbReference type="PROSITE" id="PS50217"/>
    </source>
</evidence>
<keyword evidence="4" id="KW-0238">DNA-binding</keyword>
<dbReference type="GO" id="GO:0003677">
    <property type="term" value="F:DNA binding"/>
    <property type="evidence" value="ECO:0007669"/>
    <property type="project" value="UniProtKB-KW"/>
</dbReference>
<dbReference type="CDD" id="cd14703">
    <property type="entry name" value="bZIP_plant_RF2"/>
    <property type="match status" value="1"/>
</dbReference>
<evidence type="ECO:0000256" key="2">
    <source>
        <dbReference type="ARBA" id="ARBA00007163"/>
    </source>
</evidence>
<organism evidence="11 12">
    <name type="scientific">Ensete ventricosum</name>
    <name type="common">Abyssinian banana</name>
    <name type="synonym">Musa ensete</name>
    <dbReference type="NCBI Taxonomy" id="4639"/>
    <lineage>
        <taxon>Eukaryota</taxon>
        <taxon>Viridiplantae</taxon>
        <taxon>Streptophyta</taxon>
        <taxon>Embryophyta</taxon>
        <taxon>Tracheophyta</taxon>
        <taxon>Spermatophyta</taxon>
        <taxon>Magnoliopsida</taxon>
        <taxon>Liliopsida</taxon>
        <taxon>Zingiberales</taxon>
        <taxon>Musaceae</taxon>
        <taxon>Ensete</taxon>
    </lineage>
</organism>
<keyword evidence="3" id="KW-0805">Transcription regulation</keyword>
<feature type="region of interest" description="Disordered" evidence="9">
    <location>
        <begin position="47"/>
        <end position="307"/>
    </location>
</feature>
<evidence type="ECO:0000256" key="8">
    <source>
        <dbReference type="SAM" id="Coils"/>
    </source>
</evidence>
<dbReference type="Gene3D" id="1.20.5.170">
    <property type="match status" value="1"/>
</dbReference>
<comment type="function">
    <text evidence="7">Transcription factor probably involved in vascular development and shoot tissue organization. Binds to the DNA sequence 5'-CCGAGTGTGCCCCTGG-3' present in the promoter region Box II of the phloem-specific rice tungro bacilliform virus (RTBV) promoter. May regulate tissue-specific expression of the RTBV promoter and virus replication.</text>
</comment>
<keyword evidence="12" id="KW-1185">Reference proteome</keyword>
<feature type="compositionally biased region" description="Low complexity" evidence="9">
    <location>
        <begin position="82"/>
        <end position="91"/>
    </location>
</feature>
<comment type="subcellular location">
    <subcellularLocation>
        <location evidence="1">Nucleus</location>
    </subcellularLocation>
</comment>
<dbReference type="SUPFAM" id="SSF57959">
    <property type="entry name" value="Leucine zipper domain"/>
    <property type="match status" value="1"/>
</dbReference>
<dbReference type="InterPro" id="IPR004827">
    <property type="entry name" value="bZIP"/>
</dbReference>
<dbReference type="AlphaFoldDB" id="A0AAV8R7G4"/>
<evidence type="ECO:0000256" key="6">
    <source>
        <dbReference type="ARBA" id="ARBA00023242"/>
    </source>
</evidence>
<accession>A0AAV8R7G4</accession>
<proteinExistence type="inferred from homology"/>
<feature type="compositionally biased region" description="Pro residues" evidence="9">
    <location>
        <begin position="156"/>
        <end position="165"/>
    </location>
</feature>
<dbReference type="SMART" id="SM00338">
    <property type="entry name" value="BRLZ"/>
    <property type="match status" value="1"/>
</dbReference>
<dbReference type="PANTHER" id="PTHR13690:SF80">
    <property type="entry name" value="BZIP TRANSCRIPTION FACTOR FAMILY PROTEIN-RELATED"/>
    <property type="match status" value="1"/>
</dbReference>
<feature type="compositionally biased region" description="Polar residues" evidence="9">
    <location>
        <begin position="478"/>
        <end position="497"/>
    </location>
</feature>
<protein>
    <recommendedName>
        <fullName evidence="10">BZIP domain-containing protein</fullName>
    </recommendedName>
</protein>
<name>A0AAV8R7G4_ENSVE</name>
<feature type="compositionally biased region" description="Low complexity" evidence="9">
    <location>
        <begin position="222"/>
        <end position="238"/>
    </location>
</feature>
<dbReference type="InterPro" id="IPR046347">
    <property type="entry name" value="bZIP_sf"/>
</dbReference>
<gene>
    <name evidence="11" type="ORF">OPV22_008076</name>
</gene>
<dbReference type="PROSITE" id="PS50217">
    <property type="entry name" value="BZIP"/>
    <property type="match status" value="1"/>
</dbReference>
<feature type="domain" description="BZIP" evidence="10">
    <location>
        <begin position="344"/>
        <end position="407"/>
    </location>
</feature>
<feature type="compositionally biased region" description="Pro residues" evidence="9">
    <location>
        <begin position="72"/>
        <end position="81"/>
    </location>
</feature>
<keyword evidence="5" id="KW-0804">Transcription</keyword>
<dbReference type="EMBL" id="JAQQAF010000003">
    <property type="protein sequence ID" value="KAJ8497524.1"/>
    <property type="molecule type" value="Genomic_DNA"/>
</dbReference>
<dbReference type="GO" id="GO:0005634">
    <property type="term" value="C:nucleus"/>
    <property type="evidence" value="ECO:0007669"/>
    <property type="project" value="UniProtKB-SubCell"/>
</dbReference>
<evidence type="ECO:0000256" key="3">
    <source>
        <dbReference type="ARBA" id="ARBA00023015"/>
    </source>
</evidence>
<evidence type="ECO:0000256" key="1">
    <source>
        <dbReference type="ARBA" id="ARBA00004123"/>
    </source>
</evidence>
<evidence type="ECO:0000256" key="5">
    <source>
        <dbReference type="ARBA" id="ARBA00023163"/>
    </source>
</evidence>
<evidence type="ECO:0000256" key="7">
    <source>
        <dbReference type="ARBA" id="ARBA00054342"/>
    </source>
</evidence>
<comment type="caution">
    <text evidence="11">The sequence shown here is derived from an EMBL/GenBank/DDBJ whole genome shotgun (WGS) entry which is preliminary data.</text>
</comment>
<dbReference type="InterPro" id="IPR044759">
    <property type="entry name" value="bZIP_RF2"/>
</dbReference>
<dbReference type="Pfam" id="PF00170">
    <property type="entry name" value="bZIP_1"/>
    <property type="match status" value="1"/>
</dbReference>
<feature type="compositionally biased region" description="Low complexity" evidence="9">
    <location>
        <begin position="14"/>
        <end position="24"/>
    </location>
</feature>
<feature type="coiled-coil region" evidence="8">
    <location>
        <begin position="369"/>
        <end position="433"/>
    </location>
</feature>
<dbReference type="PANTHER" id="PTHR13690">
    <property type="entry name" value="TRANSCRIPTION FACTOR POSF21-RELATED"/>
    <property type="match status" value="1"/>
</dbReference>
<feature type="compositionally biased region" description="Low complexity" evidence="9">
    <location>
        <begin position="468"/>
        <end position="477"/>
    </location>
</feature>